<dbReference type="PANTHER" id="PTHR42951">
    <property type="entry name" value="METALLO-BETA-LACTAMASE DOMAIN-CONTAINING"/>
    <property type="match status" value="1"/>
</dbReference>
<protein>
    <submittedName>
        <fullName evidence="2">15941_t:CDS:1</fullName>
    </submittedName>
</protein>
<sequence length="266" mass="29780">MTLLTSLPDFEKFVEIFTGLYRATFGFRFGLLIVPDSVFLVHIPNSKNWVLVDAADPGNSQKVLSAISVHFASFPGHNLKYIAITHGHFDHTGAIPRLLEEYKDLKVILNQLELPFIADGIKYRELSGDTCLYQVYRPFLHESKVIVSRDRILALEKGKENEFEFFETLKPICTFGHTPGSMSYLHRPSNSILVGDCIMNISFLPCLSPSIQLPLLVATQNMKNAKGSIKEVADMEGVDYVFPAHDMSKKGLDIASVRSFAKSLNP</sequence>
<accession>A0A9N9I9S2</accession>
<gene>
    <name evidence="2" type="ORF">AMORRO_LOCUS13710</name>
</gene>
<dbReference type="SUPFAM" id="SSF56281">
    <property type="entry name" value="Metallo-hydrolase/oxidoreductase"/>
    <property type="match status" value="1"/>
</dbReference>
<dbReference type="SMART" id="SM00849">
    <property type="entry name" value="Lactamase_B"/>
    <property type="match status" value="1"/>
</dbReference>
<evidence type="ECO:0000313" key="2">
    <source>
        <dbReference type="EMBL" id="CAG8726685.1"/>
    </source>
</evidence>
<reference evidence="2" key="1">
    <citation type="submission" date="2021-06" db="EMBL/GenBank/DDBJ databases">
        <authorList>
            <person name="Kallberg Y."/>
            <person name="Tangrot J."/>
            <person name="Rosling A."/>
        </authorList>
    </citation>
    <scope>NUCLEOTIDE SEQUENCE</scope>
    <source>
        <strain evidence="2">CL551</strain>
    </source>
</reference>
<dbReference type="Gene3D" id="3.60.15.10">
    <property type="entry name" value="Ribonuclease Z/Hydroxyacylglutathione hydrolase-like"/>
    <property type="match status" value="1"/>
</dbReference>
<dbReference type="EMBL" id="CAJVPV010024525">
    <property type="protein sequence ID" value="CAG8726685.1"/>
    <property type="molecule type" value="Genomic_DNA"/>
</dbReference>
<dbReference type="InterPro" id="IPR001279">
    <property type="entry name" value="Metallo-B-lactamas"/>
</dbReference>
<name>A0A9N9I9S2_9GLOM</name>
<evidence type="ECO:0000259" key="1">
    <source>
        <dbReference type="SMART" id="SM00849"/>
    </source>
</evidence>
<evidence type="ECO:0000313" key="3">
    <source>
        <dbReference type="Proteomes" id="UP000789342"/>
    </source>
</evidence>
<keyword evidence="3" id="KW-1185">Reference proteome</keyword>
<dbReference type="InterPro" id="IPR050855">
    <property type="entry name" value="NDM-1-like"/>
</dbReference>
<proteinExistence type="predicted"/>
<dbReference type="PANTHER" id="PTHR42951:SF17">
    <property type="entry name" value="METALLO-BETA-LACTAMASE DOMAIN-CONTAINING PROTEIN"/>
    <property type="match status" value="1"/>
</dbReference>
<dbReference type="InterPro" id="IPR036866">
    <property type="entry name" value="RibonucZ/Hydroxyglut_hydro"/>
</dbReference>
<dbReference type="Proteomes" id="UP000789342">
    <property type="component" value="Unassembled WGS sequence"/>
</dbReference>
<dbReference type="Pfam" id="PF00753">
    <property type="entry name" value="Lactamase_B"/>
    <property type="match status" value="1"/>
</dbReference>
<dbReference type="OrthoDB" id="515692at2759"/>
<feature type="domain" description="Metallo-beta-lactamase" evidence="1">
    <location>
        <begin position="35"/>
        <end position="245"/>
    </location>
</feature>
<dbReference type="AlphaFoldDB" id="A0A9N9I9S2"/>
<comment type="caution">
    <text evidence="2">The sequence shown here is derived from an EMBL/GenBank/DDBJ whole genome shotgun (WGS) entry which is preliminary data.</text>
</comment>
<organism evidence="2 3">
    <name type="scientific">Acaulospora morrowiae</name>
    <dbReference type="NCBI Taxonomy" id="94023"/>
    <lineage>
        <taxon>Eukaryota</taxon>
        <taxon>Fungi</taxon>
        <taxon>Fungi incertae sedis</taxon>
        <taxon>Mucoromycota</taxon>
        <taxon>Glomeromycotina</taxon>
        <taxon>Glomeromycetes</taxon>
        <taxon>Diversisporales</taxon>
        <taxon>Acaulosporaceae</taxon>
        <taxon>Acaulospora</taxon>
    </lineage>
</organism>